<keyword evidence="1" id="KW-1133">Transmembrane helix</keyword>
<keyword evidence="1" id="KW-0812">Transmembrane</keyword>
<feature type="transmembrane region" description="Helical" evidence="1">
    <location>
        <begin position="33"/>
        <end position="53"/>
    </location>
</feature>
<keyword evidence="1" id="KW-0472">Membrane</keyword>
<protein>
    <submittedName>
        <fullName evidence="2">Uncharacterized protein</fullName>
    </submittedName>
</protein>
<accession>A0A942YHY5</accession>
<reference evidence="2 3" key="1">
    <citation type="submission" date="2021-05" db="EMBL/GenBank/DDBJ databases">
        <title>Novel Bacillus species.</title>
        <authorList>
            <person name="Liu G."/>
        </authorList>
    </citation>
    <scope>NUCLEOTIDE SEQUENCE [LARGE SCALE GENOMIC DNA]</scope>
    <source>
        <strain evidence="3">FJAT-49780</strain>
    </source>
</reference>
<keyword evidence="3" id="KW-1185">Reference proteome</keyword>
<evidence type="ECO:0000256" key="1">
    <source>
        <dbReference type="SAM" id="Phobius"/>
    </source>
</evidence>
<dbReference type="Proteomes" id="UP000681414">
    <property type="component" value="Unassembled WGS sequence"/>
</dbReference>
<dbReference type="AlphaFoldDB" id="A0A942YHY5"/>
<gene>
    <name evidence="2" type="ORF">KHA97_18555</name>
</gene>
<dbReference type="EMBL" id="JAGYPG010000003">
    <property type="protein sequence ID" value="MBS4197057.1"/>
    <property type="molecule type" value="Genomic_DNA"/>
</dbReference>
<feature type="transmembrane region" description="Helical" evidence="1">
    <location>
        <begin position="6"/>
        <end position="21"/>
    </location>
</feature>
<name>A0A942YHY5_9BACI</name>
<dbReference type="RefSeq" id="WP_213126247.1">
    <property type="nucleotide sequence ID" value="NZ_JAGYPG010000003.1"/>
</dbReference>
<sequence length="74" mass="8832">MRWGTFFIVAGIIVFIIFITWKKMKQAPKKDKWAFFILLFIAWGLSLFNLQYIEGPNSILEKLLDPTFGKFMRR</sequence>
<evidence type="ECO:0000313" key="2">
    <source>
        <dbReference type="EMBL" id="MBS4197057.1"/>
    </source>
</evidence>
<proteinExistence type="predicted"/>
<organism evidence="2 3">
    <name type="scientific">Lederbergia citri</name>
    <dbReference type="NCBI Taxonomy" id="2833580"/>
    <lineage>
        <taxon>Bacteria</taxon>
        <taxon>Bacillati</taxon>
        <taxon>Bacillota</taxon>
        <taxon>Bacilli</taxon>
        <taxon>Bacillales</taxon>
        <taxon>Bacillaceae</taxon>
        <taxon>Lederbergia</taxon>
    </lineage>
</organism>
<evidence type="ECO:0000313" key="3">
    <source>
        <dbReference type="Proteomes" id="UP000681414"/>
    </source>
</evidence>
<comment type="caution">
    <text evidence="2">The sequence shown here is derived from an EMBL/GenBank/DDBJ whole genome shotgun (WGS) entry which is preliminary data.</text>
</comment>